<dbReference type="OrthoDB" id="6118461at2"/>
<dbReference type="Pfam" id="PF11286">
    <property type="entry name" value="DUF3087"/>
    <property type="match status" value="1"/>
</dbReference>
<dbReference type="Proteomes" id="UP000184346">
    <property type="component" value="Unassembled WGS sequence"/>
</dbReference>
<feature type="transmembrane region" description="Helical" evidence="1">
    <location>
        <begin position="47"/>
        <end position="68"/>
    </location>
</feature>
<dbReference type="EMBL" id="FQUJ01000003">
    <property type="protein sequence ID" value="SHE63684.1"/>
    <property type="molecule type" value="Genomic_DNA"/>
</dbReference>
<dbReference type="STRING" id="1121942.SAMN02745148_00848"/>
<dbReference type="AlphaFoldDB" id="A0A1M4V3W9"/>
<gene>
    <name evidence="2" type="ORF">SAMN02745148_00848</name>
</gene>
<feature type="transmembrane region" description="Helical" evidence="1">
    <location>
        <begin position="21"/>
        <end position="41"/>
    </location>
</feature>
<keyword evidence="1" id="KW-0812">Transmembrane</keyword>
<name>A0A1M4V3W9_9GAMM</name>
<keyword evidence="1" id="KW-1133">Transmembrane helix</keyword>
<keyword evidence="1" id="KW-0472">Membrane</keyword>
<evidence type="ECO:0000256" key="1">
    <source>
        <dbReference type="SAM" id="Phobius"/>
    </source>
</evidence>
<evidence type="ECO:0008006" key="4">
    <source>
        <dbReference type="Google" id="ProtNLM"/>
    </source>
</evidence>
<dbReference type="InterPro" id="IPR021438">
    <property type="entry name" value="DUF3087"/>
</dbReference>
<dbReference type="RefSeq" id="WP_072820028.1">
    <property type="nucleotide sequence ID" value="NZ_FQUJ01000003.1"/>
</dbReference>
<reference evidence="2 3" key="1">
    <citation type="submission" date="2016-11" db="EMBL/GenBank/DDBJ databases">
        <authorList>
            <person name="Jaros S."/>
            <person name="Januszkiewicz K."/>
            <person name="Wedrychowicz H."/>
        </authorList>
    </citation>
    <scope>NUCLEOTIDE SEQUENCE [LARGE SCALE GENOMIC DNA]</scope>
    <source>
        <strain evidence="2 3">DSM 19980</strain>
    </source>
</reference>
<evidence type="ECO:0000313" key="2">
    <source>
        <dbReference type="EMBL" id="SHE63684.1"/>
    </source>
</evidence>
<evidence type="ECO:0000313" key="3">
    <source>
        <dbReference type="Proteomes" id="UP000184346"/>
    </source>
</evidence>
<proteinExistence type="predicted"/>
<keyword evidence="3" id="KW-1185">Reference proteome</keyword>
<sequence>MGFRFEHHDPGQFRRKSRLMAVVVTGQFIVLGVLFSQVLTARFGSSLGMNALGVLLGLLTTSVVVAVLRERPWLADQRYAWELKHHLARVSAHLSTLRDAGLERHDPRALDLLAFYHQGMQQLAELNGRTPDDDSERLAERLRVRRVRESLNMPVEVDGLDPGTLKAFREA</sequence>
<accession>A0A1M4V3W9</accession>
<organism evidence="2 3">
    <name type="scientific">Modicisalibacter ilicicola DSM 19980</name>
    <dbReference type="NCBI Taxonomy" id="1121942"/>
    <lineage>
        <taxon>Bacteria</taxon>
        <taxon>Pseudomonadati</taxon>
        <taxon>Pseudomonadota</taxon>
        <taxon>Gammaproteobacteria</taxon>
        <taxon>Oceanospirillales</taxon>
        <taxon>Halomonadaceae</taxon>
        <taxon>Modicisalibacter</taxon>
    </lineage>
</organism>
<protein>
    <recommendedName>
        <fullName evidence="4">DUF3087 domain-containing protein</fullName>
    </recommendedName>
</protein>